<dbReference type="SUPFAM" id="SSF52218">
    <property type="entry name" value="Flavoproteins"/>
    <property type="match status" value="1"/>
</dbReference>
<evidence type="ECO:0000313" key="2">
    <source>
        <dbReference type="EMBL" id="KAL2049328.1"/>
    </source>
</evidence>
<feature type="domain" description="NADPH-dependent FMN reductase-like" evidence="1">
    <location>
        <begin position="108"/>
        <end position="250"/>
    </location>
</feature>
<dbReference type="PANTHER" id="PTHR43590:SF1">
    <property type="entry name" value="ARSENIC RESISTANCE PROTEIN ARSH (AFU_ORTHOLOGUE AFUA_5G15030)"/>
    <property type="match status" value="1"/>
</dbReference>
<dbReference type="Gene3D" id="3.40.50.360">
    <property type="match status" value="1"/>
</dbReference>
<dbReference type="InterPro" id="IPR005025">
    <property type="entry name" value="FMN_Rdtase-like_dom"/>
</dbReference>
<dbReference type="NCBIfam" id="TIGR02690">
    <property type="entry name" value="resist_ArsH"/>
    <property type="match status" value="1"/>
</dbReference>
<keyword evidence="3" id="KW-1185">Reference proteome</keyword>
<dbReference type="PANTHER" id="PTHR43590">
    <property type="entry name" value="ARSENIC RESISTANCE PROTEIN ARSH (AFU_ORTHOLOGUE AFUA_5G15030)"/>
    <property type="match status" value="1"/>
</dbReference>
<gene>
    <name evidence="2" type="ORF">ABVK25_010425</name>
</gene>
<evidence type="ECO:0000313" key="3">
    <source>
        <dbReference type="Proteomes" id="UP001590951"/>
    </source>
</evidence>
<dbReference type="InterPro" id="IPR029039">
    <property type="entry name" value="Flavoprotein-like_sf"/>
</dbReference>
<sequence>MRMIGISRRFTSLSYSRPSPSLTSFSRRSWKLAAATSSSKFTRPSSLLAKMAIQKPAEPEDQLDDNSRYKPFLLPERTRNSDWISELELDTVTEMARQDLHTTGQPLRVLVLYGSLRKRSYSRLMAFEASRILHCLGCNVRVFDPTDLPIKNDADDVHHKVQELRELSRWSDGHIWCTPEQHGNLTGVFKNQIDWIPLSSGSVRPTQGRTLSIIQVNGGSQSFNAVNSLRILGRWMRMFCIPNQSSLPKAYTQFTDEGDETSRLLPSSNRDRLVDCMEEFVKYTIIMRPQFKLFGDRFSERKERRTKLDSQAEAEEVDSAVTNNLDHRIQSAGVAVDNVNGVNVAGI</sequence>
<reference evidence="2 3" key="1">
    <citation type="submission" date="2024-09" db="EMBL/GenBank/DDBJ databases">
        <title>Rethinking Asexuality: The Enigmatic Case of Functional Sexual Genes in Lepraria (Stereocaulaceae).</title>
        <authorList>
            <person name="Doellman M."/>
            <person name="Sun Y."/>
            <person name="Barcenas-Pena A."/>
            <person name="Lumbsch H.T."/>
            <person name="Grewe F."/>
        </authorList>
    </citation>
    <scope>NUCLEOTIDE SEQUENCE [LARGE SCALE GENOMIC DNA]</scope>
    <source>
        <strain evidence="2 3">Grewe 0041</strain>
    </source>
</reference>
<organism evidence="2 3">
    <name type="scientific">Lepraria finkii</name>
    <dbReference type="NCBI Taxonomy" id="1340010"/>
    <lineage>
        <taxon>Eukaryota</taxon>
        <taxon>Fungi</taxon>
        <taxon>Dikarya</taxon>
        <taxon>Ascomycota</taxon>
        <taxon>Pezizomycotina</taxon>
        <taxon>Lecanoromycetes</taxon>
        <taxon>OSLEUM clade</taxon>
        <taxon>Lecanoromycetidae</taxon>
        <taxon>Lecanorales</taxon>
        <taxon>Lecanorineae</taxon>
        <taxon>Stereocaulaceae</taxon>
        <taxon>Lepraria</taxon>
    </lineage>
</organism>
<accession>A0ABR4B0Q6</accession>
<dbReference type="Pfam" id="PF03358">
    <property type="entry name" value="FMN_red"/>
    <property type="match status" value="1"/>
</dbReference>
<protein>
    <recommendedName>
        <fullName evidence="1">NADPH-dependent FMN reductase-like domain-containing protein</fullName>
    </recommendedName>
</protein>
<comment type="caution">
    <text evidence="2">The sequence shown here is derived from an EMBL/GenBank/DDBJ whole genome shotgun (WGS) entry which is preliminary data.</text>
</comment>
<dbReference type="Proteomes" id="UP001590951">
    <property type="component" value="Unassembled WGS sequence"/>
</dbReference>
<evidence type="ECO:0000259" key="1">
    <source>
        <dbReference type="Pfam" id="PF03358"/>
    </source>
</evidence>
<name>A0ABR4B0Q6_9LECA</name>
<proteinExistence type="predicted"/>
<dbReference type="EMBL" id="JBHFEH010000066">
    <property type="protein sequence ID" value="KAL2049328.1"/>
    <property type="molecule type" value="Genomic_DNA"/>
</dbReference>
<dbReference type="InterPro" id="IPR014063">
    <property type="entry name" value="Arsenate-R_ArsH"/>
</dbReference>